<name>A0A815YLZ6_9BILA</name>
<accession>A0A815YLZ6</accession>
<reference evidence="1" key="1">
    <citation type="submission" date="2021-02" db="EMBL/GenBank/DDBJ databases">
        <authorList>
            <person name="Nowell W R."/>
        </authorList>
    </citation>
    <scope>NUCLEOTIDE SEQUENCE</scope>
</reference>
<comment type="caution">
    <text evidence="1">The sequence shown here is derived from an EMBL/GenBank/DDBJ whole genome shotgun (WGS) entry which is preliminary data.</text>
</comment>
<evidence type="ECO:0000313" key="2">
    <source>
        <dbReference type="Proteomes" id="UP000663889"/>
    </source>
</evidence>
<proteinExistence type="predicted"/>
<sequence>IDEPCSYNEILLENTLDCININSPTCRDATGNSIVSLNQIEVQEL</sequence>
<dbReference type="Proteomes" id="UP000663889">
    <property type="component" value="Unassembled WGS sequence"/>
</dbReference>
<organism evidence="1 2">
    <name type="scientific">Rotaria sordida</name>
    <dbReference type="NCBI Taxonomy" id="392033"/>
    <lineage>
        <taxon>Eukaryota</taxon>
        <taxon>Metazoa</taxon>
        <taxon>Spiralia</taxon>
        <taxon>Gnathifera</taxon>
        <taxon>Rotifera</taxon>
        <taxon>Eurotatoria</taxon>
        <taxon>Bdelloidea</taxon>
        <taxon>Philodinida</taxon>
        <taxon>Philodinidae</taxon>
        <taxon>Rotaria</taxon>
    </lineage>
</organism>
<dbReference type="EMBL" id="CAJNOU010015604">
    <property type="protein sequence ID" value="CAF1572784.1"/>
    <property type="molecule type" value="Genomic_DNA"/>
</dbReference>
<gene>
    <name evidence="1" type="ORF">SEV965_LOCUS39648</name>
</gene>
<evidence type="ECO:0000313" key="1">
    <source>
        <dbReference type="EMBL" id="CAF1572784.1"/>
    </source>
</evidence>
<protein>
    <submittedName>
        <fullName evidence="1">Uncharacterized protein</fullName>
    </submittedName>
</protein>
<feature type="non-terminal residue" evidence="1">
    <location>
        <position position="1"/>
    </location>
</feature>
<dbReference type="AlphaFoldDB" id="A0A815YLZ6"/>